<gene>
    <name evidence="3" type="ORF">KIH27_06115</name>
</gene>
<accession>A0ABS5RFV7</accession>
<dbReference type="EMBL" id="JAHCLR010000007">
    <property type="protein sequence ID" value="MBS9533165.1"/>
    <property type="molecule type" value="Genomic_DNA"/>
</dbReference>
<organism evidence="3 4">
    <name type="scientific">Mycolicibacter acidiphilus</name>
    <dbReference type="NCBI Taxonomy" id="2835306"/>
    <lineage>
        <taxon>Bacteria</taxon>
        <taxon>Bacillati</taxon>
        <taxon>Actinomycetota</taxon>
        <taxon>Actinomycetes</taxon>
        <taxon>Mycobacteriales</taxon>
        <taxon>Mycobacteriaceae</taxon>
        <taxon>Mycolicibacter</taxon>
    </lineage>
</organism>
<feature type="signal peptide" evidence="2">
    <location>
        <begin position="1"/>
        <end position="26"/>
    </location>
</feature>
<feature type="chain" id="PRO_5046150391" evidence="2">
    <location>
        <begin position="27"/>
        <end position="257"/>
    </location>
</feature>
<evidence type="ECO:0000256" key="2">
    <source>
        <dbReference type="SAM" id="SignalP"/>
    </source>
</evidence>
<feature type="region of interest" description="Disordered" evidence="1">
    <location>
        <begin position="28"/>
        <end position="96"/>
    </location>
</feature>
<comment type="caution">
    <text evidence="3">The sequence shown here is derived from an EMBL/GenBank/DDBJ whole genome shotgun (WGS) entry which is preliminary data.</text>
</comment>
<evidence type="ECO:0000313" key="4">
    <source>
        <dbReference type="Proteomes" id="UP001519535"/>
    </source>
</evidence>
<sequence>MGMRMTIASGTLLAALAVAGAAVGHAAPNDEQAPAPVNTGDLTAATAPATTDGPESAAESLLPPKVHAPAPTAEDPNSPPGAAPAANDDPGAAAAPAPALGGLGGLGSLGSMGSSIGSSMAMMGPMYAAYIPVMGAPMLANQLPGMVEKAVQEHEAGLSSSGSAAAVDPNLPATLGLVPGDIPNPDADPASLAEAAPAAASVLDAGSAAATPAFDGGFVPDVTALTEALGDVGDHVNLGLDTGGMATCGALTAFGWC</sequence>
<dbReference type="Proteomes" id="UP001519535">
    <property type="component" value="Unassembled WGS sequence"/>
</dbReference>
<reference evidence="3 4" key="1">
    <citation type="submission" date="2021-05" db="EMBL/GenBank/DDBJ databases">
        <title>Mycobacterium acidophilum sp. nov., an extremely acid-tolerant member of the genus Mycobacterium.</title>
        <authorList>
            <person name="Xia J."/>
        </authorList>
    </citation>
    <scope>NUCLEOTIDE SEQUENCE [LARGE SCALE GENOMIC DNA]</scope>
    <source>
        <strain evidence="3 4">M1</strain>
    </source>
</reference>
<keyword evidence="2" id="KW-0732">Signal</keyword>
<protein>
    <submittedName>
        <fullName evidence="3">Uncharacterized protein</fullName>
    </submittedName>
</protein>
<keyword evidence="4" id="KW-1185">Reference proteome</keyword>
<proteinExistence type="predicted"/>
<name>A0ABS5RFV7_9MYCO</name>
<feature type="compositionally biased region" description="Low complexity" evidence="1">
    <location>
        <begin position="83"/>
        <end position="96"/>
    </location>
</feature>
<evidence type="ECO:0000256" key="1">
    <source>
        <dbReference type="SAM" id="MobiDB-lite"/>
    </source>
</evidence>
<evidence type="ECO:0000313" key="3">
    <source>
        <dbReference type="EMBL" id="MBS9533165.1"/>
    </source>
</evidence>